<evidence type="ECO:0000256" key="8">
    <source>
        <dbReference type="SAM" id="Phobius"/>
    </source>
</evidence>
<organism evidence="10 11">
    <name type="scientific">Tumebacillus lipolyticus</name>
    <dbReference type="NCBI Taxonomy" id="1280370"/>
    <lineage>
        <taxon>Bacteria</taxon>
        <taxon>Bacillati</taxon>
        <taxon>Bacillota</taxon>
        <taxon>Bacilli</taxon>
        <taxon>Bacillales</taxon>
        <taxon>Alicyclobacillaceae</taxon>
        <taxon>Tumebacillus</taxon>
    </lineage>
</organism>
<feature type="transmembrane region" description="Helical" evidence="8">
    <location>
        <begin position="272"/>
        <end position="290"/>
    </location>
</feature>
<evidence type="ECO:0000256" key="1">
    <source>
        <dbReference type="ARBA" id="ARBA00004651"/>
    </source>
</evidence>
<name>A0ABW4ZUF8_9BACL</name>
<dbReference type="RefSeq" id="WP_386044944.1">
    <property type="nucleotide sequence ID" value="NZ_JBHUIO010000005.1"/>
</dbReference>
<dbReference type="PROSITE" id="PS51012">
    <property type="entry name" value="ABC_TM2"/>
    <property type="match status" value="1"/>
</dbReference>
<dbReference type="Proteomes" id="UP001597343">
    <property type="component" value="Unassembled WGS sequence"/>
</dbReference>
<evidence type="ECO:0000256" key="3">
    <source>
        <dbReference type="ARBA" id="ARBA00022448"/>
    </source>
</evidence>
<gene>
    <name evidence="10" type="ORF">ACFSOY_06480</name>
</gene>
<proteinExistence type="inferred from homology"/>
<evidence type="ECO:0000256" key="5">
    <source>
        <dbReference type="ARBA" id="ARBA00022692"/>
    </source>
</evidence>
<feature type="transmembrane region" description="Helical" evidence="8">
    <location>
        <begin position="21"/>
        <end position="39"/>
    </location>
</feature>
<dbReference type="InterPro" id="IPR051449">
    <property type="entry name" value="ABC-2_transporter_component"/>
</dbReference>
<dbReference type="InterPro" id="IPR013525">
    <property type="entry name" value="ABC2_TM"/>
</dbReference>
<reference evidence="11" key="1">
    <citation type="journal article" date="2019" name="Int. J. Syst. Evol. Microbiol.">
        <title>The Global Catalogue of Microorganisms (GCM) 10K type strain sequencing project: providing services to taxonomists for standard genome sequencing and annotation.</title>
        <authorList>
            <consortium name="The Broad Institute Genomics Platform"/>
            <consortium name="The Broad Institute Genome Sequencing Center for Infectious Disease"/>
            <person name="Wu L."/>
            <person name="Ma J."/>
        </authorList>
    </citation>
    <scope>NUCLEOTIDE SEQUENCE [LARGE SCALE GENOMIC DNA]</scope>
    <source>
        <strain evidence="11">CGMCC 1.13574</strain>
    </source>
</reference>
<dbReference type="EMBL" id="JBHUIO010000005">
    <property type="protein sequence ID" value="MFD2169637.1"/>
    <property type="molecule type" value="Genomic_DNA"/>
</dbReference>
<keyword evidence="5 8" id="KW-0812">Transmembrane</keyword>
<dbReference type="PANTHER" id="PTHR30294:SF38">
    <property type="entry name" value="TRANSPORT PERMEASE PROTEIN"/>
    <property type="match status" value="1"/>
</dbReference>
<keyword evidence="7 8" id="KW-0472">Membrane</keyword>
<evidence type="ECO:0000313" key="11">
    <source>
        <dbReference type="Proteomes" id="UP001597343"/>
    </source>
</evidence>
<dbReference type="Pfam" id="PF12698">
    <property type="entry name" value="ABC2_membrane_3"/>
    <property type="match status" value="1"/>
</dbReference>
<evidence type="ECO:0000313" key="10">
    <source>
        <dbReference type="EMBL" id="MFD2169637.1"/>
    </source>
</evidence>
<evidence type="ECO:0000256" key="6">
    <source>
        <dbReference type="ARBA" id="ARBA00022989"/>
    </source>
</evidence>
<keyword evidence="6 8" id="KW-1133">Transmembrane helix</keyword>
<feature type="transmembrane region" description="Helical" evidence="8">
    <location>
        <begin position="206"/>
        <end position="229"/>
    </location>
</feature>
<evidence type="ECO:0000256" key="7">
    <source>
        <dbReference type="ARBA" id="ARBA00023136"/>
    </source>
</evidence>
<sequence>MRIWALTKRLMKQVIRDKRSVAMLFVAPLFVLWLLSVVLTTSTTQADLDVVEVPDMLREELQKTDATVKQVSLTEAEERLTAGASDGYLTVEAGKVQVRLEGSDPAVNGAVQQAVQEAMKATAEAMRKQSGQSVPPAAGAVALGELEVSFLHGGESLTKMDYFAPVLIGFFIFFFVFLISGVSFLRERTGGTLERVLATPIKRLEIVLGYFFGFGVFAILQTALVQWFALNVIGVRSVGSFGAVLLINILLATVALSLGTLLSAFARNEFQVVQFIPLVVVPQIFLSGLFDLRNMPDWLMKLSEALPLTHGAEALRGVMIRGETLADIQVALWVLLGYCVLFLALNVVALKRYRRV</sequence>
<accession>A0ABW4ZUF8</accession>
<evidence type="ECO:0000256" key="2">
    <source>
        <dbReference type="ARBA" id="ARBA00007783"/>
    </source>
</evidence>
<dbReference type="InterPro" id="IPR047817">
    <property type="entry name" value="ABC2_TM_bact-type"/>
</dbReference>
<protein>
    <submittedName>
        <fullName evidence="10">ABC transporter permease</fullName>
    </submittedName>
</protein>
<feature type="transmembrane region" description="Helical" evidence="8">
    <location>
        <begin position="241"/>
        <end position="265"/>
    </location>
</feature>
<evidence type="ECO:0000259" key="9">
    <source>
        <dbReference type="PROSITE" id="PS51012"/>
    </source>
</evidence>
<evidence type="ECO:0000256" key="4">
    <source>
        <dbReference type="ARBA" id="ARBA00022475"/>
    </source>
</evidence>
<keyword evidence="11" id="KW-1185">Reference proteome</keyword>
<comment type="caution">
    <text evidence="10">The sequence shown here is derived from an EMBL/GenBank/DDBJ whole genome shotgun (WGS) entry which is preliminary data.</text>
</comment>
<feature type="transmembrane region" description="Helical" evidence="8">
    <location>
        <begin position="162"/>
        <end position="185"/>
    </location>
</feature>
<feature type="domain" description="ABC transmembrane type-2" evidence="9">
    <location>
        <begin position="127"/>
        <end position="353"/>
    </location>
</feature>
<keyword evidence="3" id="KW-0813">Transport</keyword>
<keyword evidence="4" id="KW-1003">Cell membrane</keyword>
<comment type="similarity">
    <text evidence="2">Belongs to the ABC-2 integral membrane protein family.</text>
</comment>
<dbReference type="PANTHER" id="PTHR30294">
    <property type="entry name" value="MEMBRANE COMPONENT OF ABC TRANSPORTER YHHJ-RELATED"/>
    <property type="match status" value="1"/>
</dbReference>
<feature type="transmembrane region" description="Helical" evidence="8">
    <location>
        <begin position="330"/>
        <end position="350"/>
    </location>
</feature>
<comment type="subcellular location">
    <subcellularLocation>
        <location evidence="1">Cell membrane</location>
        <topology evidence="1">Multi-pass membrane protein</topology>
    </subcellularLocation>
</comment>